<reference evidence="1 2" key="1">
    <citation type="journal article" date="2021" name="Commun. Biol.">
        <title>The genome of Shorea leprosula (Dipterocarpaceae) highlights the ecological relevance of drought in aseasonal tropical rainforests.</title>
        <authorList>
            <person name="Ng K.K.S."/>
            <person name="Kobayashi M.J."/>
            <person name="Fawcett J.A."/>
            <person name="Hatakeyama M."/>
            <person name="Paape T."/>
            <person name="Ng C.H."/>
            <person name="Ang C.C."/>
            <person name="Tnah L.H."/>
            <person name="Lee C.T."/>
            <person name="Nishiyama T."/>
            <person name="Sese J."/>
            <person name="O'Brien M.J."/>
            <person name="Copetti D."/>
            <person name="Mohd Noor M.I."/>
            <person name="Ong R.C."/>
            <person name="Putra M."/>
            <person name="Sireger I.Z."/>
            <person name="Indrioko S."/>
            <person name="Kosugi Y."/>
            <person name="Izuno A."/>
            <person name="Isagi Y."/>
            <person name="Lee S.L."/>
            <person name="Shimizu K.K."/>
        </authorList>
    </citation>
    <scope>NUCLEOTIDE SEQUENCE [LARGE SCALE GENOMIC DNA]</scope>
    <source>
        <strain evidence="1">214</strain>
    </source>
</reference>
<accession>A0AAV5KNE5</accession>
<name>A0AAV5KNE5_9ROSI</name>
<evidence type="ECO:0000313" key="1">
    <source>
        <dbReference type="EMBL" id="GKV26030.1"/>
    </source>
</evidence>
<comment type="caution">
    <text evidence="1">The sequence shown here is derived from an EMBL/GenBank/DDBJ whole genome shotgun (WGS) entry which is preliminary data.</text>
</comment>
<sequence length="74" mass="8143">MAASLQFYGVTHRPPCHLSSSSSHSLPIPNVYSLYSILMPLLICVPLLEAHPWPLLRGSERLQRLSSASPMTGQ</sequence>
<evidence type="ECO:0000313" key="2">
    <source>
        <dbReference type="Proteomes" id="UP001054252"/>
    </source>
</evidence>
<dbReference type="Proteomes" id="UP001054252">
    <property type="component" value="Unassembled WGS sequence"/>
</dbReference>
<proteinExistence type="predicted"/>
<gene>
    <name evidence="1" type="ORF">SLEP1_g35391</name>
</gene>
<dbReference type="EMBL" id="BPVZ01000071">
    <property type="protein sequence ID" value="GKV26030.1"/>
    <property type="molecule type" value="Genomic_DNA"/>
</dbReference>
<dbReference type="AlphaFoldDB" id="A0AAV5KNE5"/>
<keyword evidence="2" id="KW-1185">Reference proteome</keyword>
<organism evidence="1 2">
    <name type="scientific">Rubroshorea leprosula</name>
    <dbReference type="NCBI Taxonomy" id="152421"/>
    <lineage>
        <taxon>Eukaryota</taxon>
        <taxon>Viridiplantae</taxon>
        <taxon>Streptophyta</taxon>
        <taxon>Embryophyta</taxon>
        <taxon>Tracheophyta</taxon>
        <taxon>Spermatophyta</taxon>
        <taxon>Magnoliopsida</taxon>
        <taxon>eudicotyledons</taxon>
        <taxon>Gunneridae</taxon>
        <taxon>Pentapetalae</taxon>
        <taxon>rosids</taxon>
        <taxon>malvids</taxon>
        <taxon>Malvales</taxon>
        <taxon>Dipterocarpaceae</taxon>
        <taxon>Rubroshorea</taxon>
    </lineage>
</organism>
<protein>
    <submittedName>
        <fullName evidence="1">Uncharacterized protein</fullName>
    </submittedName>
</protein>